<dbReference type="PANTHER" id="PTHR24028">
    <property type="entry name" value="CADHERIN-87A"/>
    <property type="match status" value="1"/>
</dbReference>
<evidence type="ECO:0000256" key="11">
    <source>
        <dbReference type="SAM" id="SignalP"/>
    </source>
</evidence>
<sequence>MEMHPNNWQGWSFFFYLCMCGAICESFHYSVPEEKKSGSLVANVLKDLKVDVKELSARRAQLVSEGTRQYFQLDLHSGNVLLDDRLDREALCGHKDPCIVLSEIVLENPLQVHRIEVQIEDVNDNSPKFSKKEYLFQIPEHTATNTKFPIESAEDSDRGENAVQNYTLSPDDHFQLDVQSHSDGTRSAELVLKKQLDREEERRLSLTLLAVDGGIPQRTGTAQIIIEVLDSNDNAPHFDKNVYRVKLTENSPLGSFVTKVEATDRDFGSNAEISYSFSQVPDDVQRVFNLNKHTGELTVAENVDYEINQNYAVNIKATDGGGLSAYCKVIVEIEDRNDNAPEVTLTSLTSPLPEDSPLDTVLALFRVMDKDSGDNGRTACTTEPNFPFMLTASVNNYYQLVTQQPLDREKVSEYNITIIATDWGSPRLTSMRIINIQISDVNDNSPVFEKSFYNMQLGENNIPGLMIGLIQAKDLDTEQNAKVTYSVLPGKVIDQPVSSYVSINSETGNLYAIQSLDYEQVKDFQVIVRAVDNGSPPLSSQVIVQLLIIDENDNAPFILYPLQNGTSPSNDLVPRGAEAGYLVTKVVAVDRDSGQNSWLSYALLKATEPGLFSVGGQNGEVKTMRPINKRDTFKQKLIIGVRDNGHPPQSTSATLSILLVDGFSDPYMKMVDIPKDEVVEGEDRTLTMYLVICLAAISFIFLVSVLVFVAIKIQKRRKFVESSALNFPVGPNFPENCGDADAGSLSRAYNYEVCLAGGSLNSEFRFLRPLFPVFSVEPAQSQGAPRSSAVSQDLPSHEAESRLGSQLHLIGNWSQYRKQVVKEQIHQPPLSSIKHMVVLLDSKANIVEDYKRSLQKLWPLDKAVSRK</sequence>
<dbReference type="Pfam" id="PF16492">
    <property type="entry name" value="Cadherin_C_2"/>
    <property type="match status" value="1"/>
</dbReference>
<dbReference type="InterPro" id="IPR015919">
    <property type="entry name" value="Cadherin-like_sf"/>
</dbReference>
<keyword evidence="5" id="KW-0130">Cell adhesion</keyword>
<keyword evidence="11" id="KW-0732">Signal</keyword>
<feature type="domain" description="Cadherin" evidence="12">
    <location>
        <begin position="449"/>
        <end position="558"/>
    </location>
</feature>
<feature type="domain" description="Cadherin" evidence="12">
    <location>
        <begin position="130"/>
        <end position="238"/>
    </location>
</feature>
<dbReference type="PROSITE" id="PS00232">
    <property type="entry name" value="CADHERIN_1"/>
    <property type="match status" value="3"/>
</dbReference>
<dbReference type="CDD" id="cd11304">
    <property type="entry name" value="Cadherin_repeat"/>
    <property type="match status" value="5"/>
</dbReference>
<keyword evidence="2 10" id="KW-0812">Transmembrane</keyword>
<feature type="domain" description="Cadherin" evidence="12">
    <location>
        <begin position="239"/>
        <end position="343"/>
    </location>
</feature>
<dbReference type="SUPFAM" id="SSF49313">
    <property type="entry name" value="Cadherin-like"/>
    <property type="match status" value="6"/>
</dbReference>
<dbReference type="InterPro" id="IPR032455">
    <property type="entry name" value="Cadherin_C"/>
</dbReference>
<feature type="transmembrane region" description="Helical" evidence="10">
    <location>
        <begin position="686"/>
        <end position="711"/>
    </location>
</feature>
<evidence type="ECO:0000256" key="1">
    <source>
        <dbReference type="ARBA" id="ARBA00004167"/>
    </source>
</evidence>
<keyword evidence="13" id="KW-1185">Reference proteome</keyword>
<evidence type="ECO:0000313" key="14">
    <source>
        <dbReference type="RefSeq" id="XP_015275470.1"/>
    </source>
</evidence>
<dbReference type="InterPro" id="IPR013164">
    <property type="entry name" value="Cadherin_N"/>
</dbReference>
<proteinExistence type="predicted"/>
<evidence type="ECO:0000256" key="9">
    <source>
        <dbReference type="PROSITE-ProRule" id="PRU00043"/>
    </source>
</evidence>
<feature type="chain" id="PRO_5047475753" evidence="11">
    <location>
        <begin position="27"/>
        <end position="867"/>
    </location>
</feature>
<dbReference type="InterPro" id="IPR050174">
    <property type="entry name" value="Protocadherin/Cadherin-CA"/>
</dbReference>
<comment type="subcellular location">
    <subcellularLocation>
        <location evidence="1">Membrane</location>
        <topology evidence="1">Single-pass membrane protein</topology>
    </subcellularLocation>
</comment>
<dbReference type="SMART" id="SM00112">
    <property type="entry name" value="CA"/>
    <property type="match status" value="6"/>
</dbReference>
<evidence type="ECO:0000256" key="10">
    <source>
        <dbReference type="SAM" id="Phobius"/>
    </source>
</evidence>
<feature type="signal peptide" evidence="11">
    <location>
        <begin position="1"/>
        <end position="26"/>
    </location>
</feature>
<protein>
    <submittedName>
        <fullName evidence="14">Protocadherin beta-16-like</fullName>
    </submittedName>
</protein>
<evidence type="ECO:0000313" key="13">
    <source>
        <dbReference type="Proteomes" id="UP000694871"/>
    </source>
</evidence>
<organism evidence="13 14">
    <name type="scientific">Gekko japonicus</name>
    <name type="common">Schlegel's Japanese gecko</name>
    <dbReference type="NCBI Taxonomy" id="146911"/>
    <lineage>
        <taxon>Eukaryota</taxon>
        <taxon>Metazoa</taxon>
        <taxon>Chordata</taxon>
        <taxon>Craniata</taxon>
        <taxon>Vertebrata</taxon>
        <taxon>Euteleostomi</taxon>
        <taxon>Lepidosauria</taxon>
        <taxon>Squamata</taxon>
        <taxon>Bifurcata</taxon>
        <taxon>Gekkota</taxon>
        <taxon>Gekkonidae</taxon>
        <taxon>Gekkoninae</taxon>
        <taxon>Gekko</taxon>
    </lineage>
</organism>
<keyword evidence="7 10" id="KW-0472">Membrane</keyword>
<gene>
    <name evidence="14" type="primary">LOC107117819</name>
</gene>
<name>A0ABM1KP33_GEKJA</name>
<feature type="domain" description="Cadherin" evidence="12">
    <location>
        <begin position="344"/>
        <end position="448"/>
    </location>
</feature>
<dbReference type="PROSITE" id="PS50268">
    <property type="entry name" value="CADHERIN_2"/>
    <property type="match status" value="6"/>
</dbReference>
<evidence type="ECO:0000259" key="12">
    <source>
        <dbReference type="PROSITE" id="PS50268"/>
    </source>
</evidence>
<keyword evidence="4 9" id="KW-0106">Calcium</keyword>
<evidence type="ECO:0000256" key="3">
    <source>
        <dbReference type="ARBA" id="ARBA00022737"/>
    </source>
</evidence>
<dbReference type="Pfam" id="PF00028">
    <property type="entry name" value="Cadherin"/>
    <property type="match status" value="5"/>
</dbReference>
<keyword evidence="3" id="KW-0677">Repeat</keyword>
<dbReference type="Proteomes" id="UP000694871">
    <property type="component" value="Unplaced"/>
</dbReference>
<feature type="domain" description="Cadherin" evidence="12">
    <location>
        <begin position="23"/>
        <end position="129"/>
    </location>
</feature>
<evidence type="ECO:0000256" key="6">
    <source>
        <dbReference type="ARBA" id="ARBA00022989"/>
    </source>
</evidence>
<dbReference type="Pfam" id="PF08266">
    <property type="entry name" value="Cadherin_2"/>
    <property type="match status" value="1"/>
</dbReference>
<accession>A0ABM1KP33</accession>
<dbReference type="PRINTS" id="PR00205">
    <property type="entry name" value="CADHERIN"/>
</dbReference>
<dbReference type="GeneID" id="107117819"/>
<evidence type="ECO:0000256" key="8">
    <source>
        <dbReference type="ARBA" id="ARBA00023180"/>
    </source>
</evidence>
<keyword evidence="8" id="KW-0325">Glycoprotein</keyword>
<dbReference type="PANTHER" id="PTHR24028:SF118">
    <property type="entry name" value="PROTOCADHERIN BETA-1"/>
    <property type="match status" value="1"/>
</dbReference>
<dbReference type="RefSeq" id="XP_015275470.1">
    <property type="nucleotide sequence ID" value="XM_015419984.1"/>
</dbReference>
<reference evidence="14" key="1">
    <citation type="submission" date="2025-08" db="UniProtKB">
        <authorList>
            <consortium name="RefSeq"/>
        </authorList>
    </citation>
    <scope>IDENTIFICATION</scope>
</reference>
<dbReference type="InterPro" id="IPR002126">
    <property type="entry name" value="Cadherin-like_dom"/>
</dbReference>
<dbReference type="InterPro" id="IPR020894">
    <property type="entry name" value="Cadherin_CS"/>
</dbReference>
<keyword evidence="6 10" id="KW-1133">Transmembrane helix</keyword>
<evidence type="ECO:0000256" key="4">
    <source>
        <dbReference type="ARBA" id="ARBA00022837"/>
    </source>
</evidence>
<feature type="domain" description="Cadherin" evidence="12">
    <location>
        <begin position="573"/>
        <end position="668"/>
    </location>
</feature>
<evidence type="ECO:0000256" key="5">
    <source>
        <dbReference type="ARBA" id="ARBA00022889"/>
    </source>
</evidence>
<dbReference type="Gene3D" id="2.60.40.60">
    <property type="entry name" value="Cadherins"/>
    <property type="match status" value="6"/>
</dbReference>
<evidence type="ECO:0000256" key="2">
    <source>
        <dbReference type="ARBA" id="ARBA00022692"/>
    </source>
</evidence>
<evidence type="ECO:0000256" key="7">
    <source>
        <dbReference type="ARBA" id="ARBA00023136"/>
    </source>
</evidence>